<sequence length="61" mass="7069">MRRDQRLAPLLAAGKAYGADAQDAKKYEQRETGFGVHGFFPPKKFFLKKFRVGRSPTRNRR</sequence>
<proteinExistence type="predicted"/>
<dbReference type="Proteomes" id="UP000242219">
    <property type="component" value="Unassembled WGS sequence"/>
</dbReference>
<keyword evidence="2" id="KW-1185">Reference proteome</keyword>
<evidence type="ECO:0000313" key="2">
    <source>
        <dbReference type="Proteomes" id="UP000242219"/>
    </source>
</evidence>
<gene>
    <name evidence="1" type="ORF">BIY37_04695</name>
</gene>
<comment type="caution">
    <text evidence="1">The sequence shown here is derived from an EMBL/GenBank/DDBJ whole genome shotgun (WGS) entry which is preliminary data.</text>
</comment>
<dbReference type="EMBL" id="MJUW02000056">
    <property type="protein sequence ID" value="OQD46122.1"/>
    <property type="molecule type" value="Genomic_DNA"/>
</dbReference>
<reference evidence="1 2" key="1">
    <citation type="journal article" date="2016" name="Genome Announc.">
        <title>Draft Genome Sequence of the Anaerobic Ammonium-Oxidizing Bacterium 'Candidatus Brocadia sp. 40'.</title>
        <authorList>
            <person name="Ali M."/>
            <person name="Haroon M.F."/>
            <person name="Narita Y."/>
            <person name="Zhang L."/>
            <person name="Rangel Shaw D."/>
            <person name="Okabe S."/>
            <person name="Saikaly P.E."/>
        </authorList>
    </citation>
    <scope>NUCLEOTIDE SEQUENCE [LARGE SCALE GENOMIC DNA]</scope>
    <source>
        <strain evidence="1 2">40</strain>
    </source>
</reference>
<dbReference type="AlphaFoldDB" id="A0A1V6M144"/>
<protein>
    <submittedName>
        <fullName evidence="1">Uncharacterized protein</fullName>
    </submittedName>
</protein>
<accession>A0A1V6M144</accession>
<organism evidence="1 2">
    <name type="scientific">Candidatus Brocadia sapporoensis</name>
    <dbReference type="NCBI Taxonomy" id="392547"/>
    <lineage>
        <taxon>Bacteria</taxon>
        <taxon>Pseudomonadati</taxon>
        <taxon>Planctomycetota</taxon>
        <taxon>Candidatus Brocadiia</taxon>
        <taxon>Candidatus Brocadiales</taxon>
        <taxon>Candidatus Brocadiaceae</taxon>
        <taxon>Candidatus Brocadia</taxon>
    </lineage>
</organism>
<evidence type="ECO:0000313" key="1">
    <source>
        <dbReference type="EMBL" id="OQD46122.1"/>
    </source>
</evidence>
<name>A0A1V6M144_9BACT</name>